<dbReference type="GeneID" id="583779"/>
<dbReference type="GO" id="GO:0061578">
    <property type="term" value="F:K63-linked deubiquitinase activity"/>
    <property type="evidence" value="ECO:0000318"/>
    <property type="project" value="GO_Central"/>
</dbReference>
<keyword evidence="6" id="KW-0378">Hydrolase</keyword>
<evidence type="ECO:0000259" key="11">
    <source>
        <dbReference type="PROSITE" id="PS50249"/>
    </source>
</evidence>
<protein>
    <recommendedName>
        <fullName evidence="11">MPN domain-containing protein</fullName>
    </recommendedName>
</protein>
<keyword evidence="8" id="KW-0482">Metalloprotease</keyword>
<evidence type="ECO:0000256" key="9">
    <source>
        <dbReference type="SAM" id="Coils"/>
    </source>
</evidence>
<evidence type="ECO:0000313" key="13">
    <source>
        <dbReference type="Proteomes" id="UP000007110"/>
    </source>
</evidence>
<dbReference type="GO" id="GO:0005768">
    <property type="term" value="C:endosome"/>
    <property type="evidence" value="ECO:0000318"/>
    <property type="project" value="GO_Central"/>
</dbReference>
<organism evidence="12 13">
    <name type="scientific">Strongylocentrotus purpuratus</name>
    <name type="common">Purple sea urchin</name>
    <dbReference type="NCBI Taxonomy" id="7668"/>
    <lineage>
        <taxon>Eukaryota</taxon>
        <taxon>Metazoa</taxon>
        <taxon>Echinodermata</taxon>
        <taxon>Eleutherozoa</taxon>
        <taxon>Echinozoa</taxon>
        <taxon>Echinoidea</taxon>
        <taxon>Euechinoidea</taxon>
        <taxon>Echinacea</taxon>
        <taxon>Camarodonta</taxon>
        <taxon>Echinidea</taxon>
        <taxon>Strongylocentrotidae</taxon>
        <taxon>Strongylocentrotus</taxon>
    </lineage>
</organism>
<dbReference type="GO" id="GO:0016020">
    <property type="term" value="C:membrane"/>
    <property type="evidence" value="ECO:0000318"/>
    <property type="project" value="GO_Central"/>
</dbReference>
<dbReference type="InParanoid" id="A0A7M7NG08"/>
<evidence type="ECO:0000256" key="8">
    <source>
        <dbReference type="ARBA" id="ARBA00023049"/>
    </source>
</evidence>
<dbReference type="CDD" id="cd08066">
    <property type="entry name" value="MPN_AMSH_like"/>
    <property type="match status" value="1"/>
</dbReference>
<dbReference type="AlphaFoldDB" id="A0A7M7NG08"/>
<evidence type="ECO:0000256" key="3">
    <source>
        <dbReference type="ARBA" id="ARBA00022670"/>
    </source>
</evidence>
<dbReference type="RefSeq" id="XP_030835861.1">
    <property type="nucleotide sequence ID" value="XM_030980001.1"/>
</dbReference>
<dbReference type="PANTHER" id="PTHR12947:SF13">
    <property type="entry name" value="FI19924P1"/>
    <property type="match status" value="1"/>
</dbReference>
<keyword evidence="9" id="KW-0175">Coiled coil</keyword>
<dbReference type="GO" id="GO:0032511">
    <property type="term" value="P:late endosome to vacuole transport via multivesicular body sorting pathway"/>
    <property type="evidence" value="ECO:0000318"/>
    <property type="project" value="GO_Central"/>
</dbReference>
<dbReference type="PROSITE" id="PS50249">
    <property type="entry name" value="MPN"/>
    <property type="match status" value="1"/>
</dbReference>
<dbReference type="GO" id="GO:0046872">
    <property type="term" value="F:metal ion binding"/>
    <property type="evidence" value="ECO:0007669"/>
    <property type="project" value="UniProtKB-KW"/>
</dbReference>
<sequence>MVMQQDPSIEPGQRVRSLAEHGSNIVVDGNLPIRRYFRSGQEMIKMANIYYEEGNWESAFILYSKYMTIFVEKIRKHPQYKAARPEDLKSAKKNLKSAFPNAEETKKKLREKYAEEHKIWQVQEDERRAEEARQEAMEALRLEEEHARREQEDTARFDEQRRQLEELERHSIDQQQRELDGQKASLMQAKAKQEALDQERKKADALNEQEWQAEGNRRLAGSIATPIAAGGAAGLVAGMGAGGNLPPPPSYDAVSQGYGIRSPQVLPSSPTQPTAPRPAPTVDRSLKIDRTNKPAQMLGIASSTSNLHGLRDLFIPADTMERFLVLASHNTQRNLETCGILAGKLAHDAFTITHIIVPKQTSTSDSCTALNEEEIFDAVDNNDLITLGWIHTHPSQTAFMSSIDLHTHCPYQIMMPEAIAIVCAPKHQQICFFSLTPDYGITFIANCKEKGFHPHPSQPPIYEEGGHCKVTSQIPPIKIEDLR</sequence>
<evidence type="ECO:0000256" key="6">
    <source>
        <dbReference type="ARBA" id="ARBA00022801"/>
    </source>
</evidence>
<evidence type="ECO:0000256" key="5">
    <source>
        <dbReference type="ARBA" id="ARBA00022786"/>
    </source>
</evidence>
<comment type="cofactor">
    <cofactor evidence="1">
        <name>Zn(2+)</name>
        <dbReference type="ChEBI" id="CHEBI:29105"/>
    </cofactor>
</comment>
<accession>A0A7M7NG08</accession>
<keyword evidence="3" id="KW-0645">Protease</keyword>
<dbReference type="InterPro" id="IPR000555">
    <property type="entry name" value="JAMM/MPN+_dom"/>
</dbReference>
<evidence type="ECO:0000256" key="7">
    <source>
        <dbReference type="ARBA" id="ARBA00022833"/>
    </source>
</evidence>
<feature type="region of interest" description="Disordered" evidence="10">
    <location>
        <begin position="260"/>
        <end position="282"/>
    </location>
</feature>
<dbReference type="SUPFAM" id="SSF140856">
    <property type="entry name" value="USP8 N-terminal domain-like"/>
    <property type="match status" value="1"/>
</dbReference>
<dbReference type="SUPFAM" id="SSF102712">
    <property type="entry name" value="JAB1/MPN domain"/>
    <property type="match status" value="1"/>
</dbReference>
<feature type="coiled-coil region" evidence="9">
    <location>
        <begin position="92"/>
        <end position="216"/>
    </location>
</feature>
<dbReference type="PANTHER" id="PTHR12947">
    <property type="entry name" value="AMSH-LIKE PROTEASE"/>
    <property type="match status" value="1"/>
</dbReference>
<dbReference type="InterPro" id="IPR015063">
    <property type="entry name" value="USP8_dimer"/>
</dbReference>
<dbReference type="GO" id="GO:0140492">
    <property type="term" value="F:metal-dependent deubiquitinase activity"/>
    <property type="evidence" value="ECO:0007669"/>
    <property type="project" value="InterPro"/>
</dbReference>
<dbReference type="InterPro" id="IPR044098">
    <property type="entry name" value="STAMBP/STALP-like_MPN"/>
</dbReference>
<name>A0A7M7NG08_STRPU</name>
<dbReference type="Pfam" id="PF01398">
    <property type="entry name" value="JAB"/>
    <property type="match status" value="1"/>
</dbReference>
<proteinExistence type="inferred from homology"/>
<evidence type="ECO:0000256" key="4">
    <source>
        <dbReference type="ARBA" id="ARBA00022723"/>
    </source>
</evidence>
<reference evidence="12" key="2">
    <citation type="submission" date="2021-01" db="UniProtKB">
        <authorList>
            <consortium name="EnsemblMetazoa"/>
        </authorList>
    </citation>
    <scope>IDENTIFICATION</scope>
</reference>
<dbReference type="Proteomes" id="UP000007110">
    <property type="component" value="Unassembled WGS sequence"/>
</dbReference>
<dbReference type="OrthoDB" id="3640at2759"/>
<dbReference type="GO" id="GO:0006508">
    <property type="term" value="P:proteolysis"/>
    <property type="evidence" value="ECO:0007669"/>
    <property type="project" value="UniProtKB-KW"/>
</dbReference>
<evidence type="ECO:0000256" key="1">
    <source>
        <dbReference type="ARBA" id="ARBA00001947"/>
    </source>
</evidence>
<dbReference type="SMART" id="SM00232">
    <property type="entry name" value="JAB_MPN"/>
    <property type="match status" value="1"/>
</dbReference>
<evidence type="ECO:0000256" key="10">
    <source>
        <dbReference type="SAM" id="MobiDB-lite"/>
    </source>
</evidence>
<dbReference type="GO" id="GO:0070536">
    <property type="term" value="P:protein K63-linked deubiquitination"/>
    <property type="evidence" value="ECO:0007669"/>
    <property type="project" value="InterPro"/>
</dbReference>
<keyword evidence="5" id="KW-0833">Ubl conjugation pathway</keyword>
<dbReference type="Gene3D" id="1.20.58.80">
    <property type="entry name" value="Phosphotransferase system, lactose/cellobiose-type IIA subunit"/>
    <property type="match status" value="1"/>
</dbReference>
<dbReference type="Gene3D" id="3.40.140.10">
    <property type="entry name" value="Cytidine Deaminase, domain 2"/>
    <property type="match status" value="1"/>
</dbReference>
<dbReference type="Pfam" id="PF08969">
    <property type="entry name" value="USP8_dimer"/>
    <property type="match status" value="1"/>
</dbReference>
<dbReference type="FunCoup" id="A0A7M7NG08">
    <property type="interactions" value="1287"/>
</dbReference>
<dbReference type="OMA" id="MKFMTLF"/>
<keyword evidence="4" id="KW-0479">Metal-binding</keyword>
<dbReference type="KEGG" id="spu:583779"/>
<evidence type="ECO:0000313" key="12">
    <source>
        <dbReference type="EnsemblMetazoa" id="XP_030835861"/>
    </source>
</evidence>
<comment type="similarity">
    <text evidence="2">Belongs to the peptidase M67C family.</text>
</comment>
<keyword evidence="7" id="KW-0862">Zinc</keyword>
<reference evidence="13" key="1">
    <citation type="submission" date="2015-02" db="EMBL/GenBank/DDBJ databases">
        <title>Genome sequencing for Strongylocentrotus purpuratus.</title>
        <authorList>
            <person name="Murali S."/>
            <person name="Liu Y."/>
            <person name="Vee V."/>
            <person name="English A."/>
            <person name="Wang M."/>
            <person name="Skinner E."/>
            <person name="Han Y."/>
            <person name="Muzny D.M."/>
            <person name="Worley K.C."/>
            <person name="Gibbs R.A."/>
        </authorList>
    </citation>
    <scope>NUCLEOTIDE SEQUENCE</scope>
</reference>
<dbReference type="EnsemblMetazoa" id="XM_030980001">
    <property type="protein sequence ID" value="XP_030835861"/>
    <property type="gene ID" value="LOC583779"/>
</dbReference>
<evidence type="ECO:0000256" key="2">
    <source>
        <dbReference type="ARBA" id="ARBA00010981"/>
    </source>
</evidence>
<keyword evidence="13" id="KW-1185">Reference proteome</keyword>
<dbReference type="InterPro" id="IPR037518">
    <property type="entry name" value="MPN"/>
</dbReference>
<dbReference type="FunFam" id="3.40.140.10:FF:000010">
    <property type="entry name" value="AMSH-like protease isoform X1"/>
    <property type="match status" value="1"/>
</dbReference>
<feature type="domain" description="MPN" evidence="11">
    <location>
        <begin position="313"/>
        <end position="441"/>
    </location>
</feature>